<dbReference type="PROSITE" id="PS50977">
    <property type="entry name" value="HTH_TETR_2"/>
    <property type="match status" value="1"/>
</dbReference>
<evidence type="ECO:0000256" key="1">
    <source>
        <dbReference type="ARBA" id="ARBA00023125"/>
    </source>
</evidence>
<evidence type="ECO:0000259" key="3">
    <source>
        <dbReference type="PROSITE" id="PS50977"/>
    </source>
</evidence>
<dbReference type="InterPro" id="IPR009057">
    <property type="entry name" value="Homeodomain-like_sf"/>
</dbReference>
<dbReference type="PANTHER" id="PTHR30055">
    <property type="entry name" value="HTH-TYPE TRANSCRIPTIONAL REGULATOR RUTR"/>
    <property type="match status" value="1"/>
</dbReference>
<gene>
    <name evidence="4" type="ORF">PAI11_19110</name>
</gene>
<sequence length="229" mass="24970">MIGRVSSSSPPDLLALALAGAGSEGEDPVRDRILDAAVEQFQAIGIRRASVGDIARRAGVGRMTVYRRFPQRDELIMAAMLREAQRVLTGIAGPLLAIEDPVEQLTEATVRAVHAILEQPILNRLRETEPEDIGLRVTTGSGPLMALGRSVLAALLRIHVEAGRLREQDVDLTAEVLARFAMSLIAQPETLMPTDDDEAMREFARQHLLPIVTGQAPPAQAPRKRARKR</sequence>
<dbReference type="OrthoDB" id="6077212at2"/>
<reference evidence="4 5" key="1">
    <citation type="journal article" date="2013" name="Biodegradation">
        <title>Quantitative proteomic analysis of ibuprofen-degrading Patulibacter sp. strain I11.</title>
        <authorList>
            <person name="Almeida B."/>
            <person name="Kjeldal H."/>
            <person name="Lolas I."/>
            <person name="Knudsen A.D."/>
            <person name="Carvalho G."/>
            <person name="Nielsen K.L."/>
            <person name="Barreto Crespo M.T."/>
            <person name="Stensballe A."/>
            <person name="Nielsen J.L."/>
        </authorList>
    </citation>
    <scope>NUCLEOTIDE SEQUENCE [LARGE SCALE GENOMIC DNA]</scope>
    <source>
        <strain evidence="4 5">I11</strain>
    </source>
</reference>
<organism evidence="4 5">
    <name type="scientific">Patulibacter medicamentivorans</name>
    <dbReference type="NCBI Taxonomy" id="1097667"/>
    <lineage>
        <taxon>Bacteria</taxon>
        <taxon>Bacillati</taxon>
        <taxon>Actinomycetota</taxon>
        <taxon>Thermoleophilia</taxon>
        <taxon>Solirubrobacterales</taxon>
        <taxon>Patulibacteraceae</taxon>
        <taxon>Patulibacter</taxon>
    </lineage>
</organism>
<dbReference type="PRINTS" id="PR00455">
    <property type="entry name" value="HTHTETR"/>
</dbReference>
<protein>
    <submittedName>
        <fullName evidence="4">Transcriptional regulator TetR family</fullName>
    </submittedName>
</protein>
<name>H0E526_9ACTN</name>
<dbReference type="EMBL" id="AGUD01000133">
    <property type="protein sequence ID" value="EHN11219.1"/>
    <property type="molecule type" value="Genomic_DNA"/>
</dbReference>
<evidence type="ECO:0000256" key="2">
    <source>
        <dbReference type="PROSITE-ProRule" id="PRU00335"/>
    </source>
</evidence>
<dbReference type="AlphaFoldDB" id="H0E526"/>
<dbReference type="Gene3D" id="1.10.357.10">
    <property type="entry name" value="Tetracycline Repressor, domain 2"/>
    <property type="match status" value="1"/>
</dbReference>
<dbReference type="InterPro" id="IPR050109">
    <property type="entry name" value="HTH-type_TetR-like_transc_reg"/>
</dbReference>
<dbReference type="GO" id="GO:0000976">
    <property type="term" value="F:transcription cis-regulatory region binding"/>
    <property type="evidence" value="ECO:0007669"/>
    <property type="project" value="TreeGrafter"/>
</dbReference>
<dbReference type="Proteomes" id="UP000005143">
    <property type="component" value="Unassembled WGS sequence"/>
</dbReference>
<evidence type="ECO:0000313" key="4">
    <source>
        <dbReference type="EMBL" id="EHN11219.1"/>
    </source>
</evidence>
<dbReference type="GO" id="GO:0003700">
    <property type="term" value="F:DNA-binding transcription factor activity"/>
    <property type="evidence" value="ECO:0007669"/>
    <property type="project" value="TreeGrafter"/>
</dbReference>
<evidence type="ECO:0000313" key="5">
    <source>
        <dbReference type="Proteomes" id="UP000005143"/>
    </source>
</evidence>
<dbReference type="Pfam" id="PF00440">
    <property type="entry name" value="TetR_N"/>
    <property type="match status" value="1"/>
</dbReference>
<feature type="DNA-binding region" description="H-T-H motif" evidence="2">
    <location>
        <begin position="50"/>
        <end position="69"/>
    </location>
</feature>
<dbReference type="InterPro" id="IPR001647">
    <property type="entry name" value="HTH_TetR"/>
</dbReference>
<keyword evidence="5" id="KW-1185">Reference proteome</keyword>
<keyword evidence="1 2" id="KW-0238">DNA-binding</keyword>
<dbReference type="Pfam" id="PF18556">
    <property type="entry name" value="TetR_C_35"/>
    <property type="match status" value="1"/>
</dbReference>
<dbReference type="PANTHER" id="PTHR30055:SF153">
    <property type="entry name" value="HTH-TYPE TRANSCRIPTIONAL REPRESSOR RV3405C"/>
    <property type="match status" value="1"/>
</dbReference>
<dbReference type="InterPro" id="IPR040611">
    <property type="entry name" value="AlkX_C"/>
</dbReference>
<accession>H0E526</accession>
<dbReference type="SUPFAM" id="SSF46689">
    <property type="entry name" value="Homeodomain-like"/>
    <property type="match status" value="1"/>
</dbReference>
<comment type="caution">
    <text evidence="4">The sequence shown here is derived from an EMBL/GenBank/DDBJ whole genome shotgun (WGS) entry which is preliminary data.</text>
</comment>
<feature type="domain" description="HTH tetR-type" evidence="3">
    <location>
        <begin position="27"/>
        <end position="87"/>
    </location>
</feature>
<proteinExistence type="predicted"/>